<reference evidence="2 3" key="1">
    <citation type="journal article" date="2019" name="Commun. Biol.">
        <title>The bagworm genome reveals a unique fibroin gene that provides high tensile strength.</title>
        <authorList>
            <person name="Kono N."/>
            <person name="Nakamura H."/>
            <person name="Ohtoshi R."/>
            <person name="Tomita M."/>
            <person name="Numata K."/>
            <person name="Arakawa K."/>
        </authorList>
    </citation>
    <scope>NUCLEOTIDE SEQUENCE [LARGE SCALE GENOMIC DNA]</scope>
</reference>
<protein>
    <submittedName>
        <fullName evidence="2">Uncharacterized protein</fullName>
    </submittedName>
</protein>
<keyword evidence="3" id="KW-1185">Reference proteome</keyword>
<feature type="compositionally biased region" description="Low complexity" evidence="1">
    <location>
        <begin position="61"/>
        <end position="73"/>
    </location>
</feature>
<evidence type="ECO:0000313" key="2">
    <source>
        <dbReference type="EMBL" id="GBP63815.1"/>
    </source>
</evidence>
<feature type="region of interest" description="Disordered" evidence="1">
    <location>
        <begin position="44"/>
        <end position="80"/>
    </location>
</feature>
<organism evidence="2 3">
    <name type="scientific">Eumeta variegata</name>
    <name type="common">Bagworm moth</name>
    <name type="synonym">Eumeta japonica</name>
    <dbReference type="NCBI Taxonomy" id="151549"/>
    <lineage>
        <taxon>Eukaryota</taxon>
        <taxon>Metazoa</taxon>
        <taxon>Ecdysozoa</taxon>
        <taxon>Arthropoda</taxon>
        <taxon>Hexapoda</taxon>
        <taxon>Insecta</taxon>
        <taxon>Pterygota</taxon>
        <taxon>Neoptera</taxon>
        <taxon>Endopterygota</taxon>
        <taxon>Lepidoptera</taxon>
        <taxon>Glossata</taxon>
        <taxon>Ditrysia</taxon>
        <taxon>Tineoidea</taxon>
        <taxon>Psychidae</taxon>
        <taxon>Oiketicinae</taxon>
        <taxon>Eumeta</taxon>
    </lineage>
</organism>
<dbReference type="EMBL" id="BGZK01000880">
    <property type="protein sequence ID" value="GBP63815.1"/>
    <property type="molecule type" value="Genomic_DNA"/>
</dbReference>
<feature type="compositionally biased region" description="Pro residues" evidence="1">
    <location>
        <begin position="50"/>
        <end position="60"/>
    </location>
</feature>
<feature type="region of interest" description="Disordered" evidence="1">
    <location>
        <begin position="1"/>
        <end position="31"/>
    </location>
</feature>
<name>A0A4C1XNL2_EUMVA</name>
<evidence type="ECO:0000256" key="1">
    <source>
        <dbReference type="SAM" id="MobiDB-lite"/>
    </source>
</evidence>
<gene>
    <name evidence="2" type="ORF">EVAR_44917_1</name>
</gene>
<comment type="caution">
    <text evidence="2">The sequence shown here is derived from an EMBL/GenBank/DDBJ whole genome shotgun (WGS) entry which is preliminary data.</text>
</comment>
<proteinExistence type="predicted"/>
<evidence type="ECO:0000313" key="3">
    <source>
        <dbReference type="Proteomes" id="UP000299102"/>
    </source>
</evidence>
<sequence>MIGGERHRSRAMRRRDNIERSAEPPMGTPAARATLLVLQWQVVRPAAHGAPPPGAPPRSSPPTSRCRSSPTARTIDKHRK</sequence>
<dbReference type="AlphaFoldDB" id="A0A4C1XNL2"/>
<accession>A0A4C1XNL2</accession>
<dbReference type="Proteomes" id="UP000299102">
    <property type="component" value="Unassembled WGS sequence"/>
</dbReference>